<dbReference type="EC" id="5.1.3.2" evidence="4"/>
<name>A0AAD2YAA1_STRAP</name>
<evidence type="ECO:0000256" key="4">
    <source>
        <dbReference type="ARBA" id="ARBA00013189"/>
    </source>
</evidence>
<dbReference type="EMBL" id="ALJO01000004">
    <property type="protein sequence ID" value="EJP26513.1"/>
    <property type="molecule type" value="Genomic_DNA"/>
</dbReference>
<dbReference type="GO" id="GO:0005996">
    <property type="term" value="P:monosaccharide metabolic process"/>
    <property type="evidence" value="ECO:0007669"/>
    <property type="project" value="TreeGrafter"/>
</dbReference>
<evidence type="ECO:0000313" key="9">
    <source>
        <dbReference type="EMBL" id="EJP26513.1"/>
    </source>
</evidence>
<evidence type="ECO:0000313" key="10">
    <source>
        <dbReference type="Proteomes" id="UP000006614"/>
    </source>
</evidence>
<evidence type="ECO:0000259" key="8">
    <source>
        <dbReference type="Pfam" id="PF16363"/>
    </source>
</evidence>
<dbReference type="GO" id="GO:0005829">
    <property type="term" value="C:cytosol"/>
    <property type="evidence" value="ECO:0007669"/>
    <property type="project" value="TreeGrafter"/>
</dbReference>
<dbReference type="Proteomes" id="UP000006614">
    <property type="component" value="Unassembled WGS sequence"/>
</dbReference>
<sequence>MELLKSGYDVVVVDDFSNSSLQVLDRLKTITGVTVPFYQGSIADKKFMSQVFEENHIDAVIHFTVYEAVGEFVQEPLKY</sequence>
<dbReference type="Pfam" id="PF16363">
    <property type="entry name" value="GDP_Man_Dehyd"/>
    <property type="match status" value="1"/>
</dbReference>
<dbReference type="SUPFAM" id="SSF51735">
    <property type="entry name" value="NAD(P)-binding Rossmann-fold domains"/>
    <property type="match status" value="1"/>
</dbReference>
<dbReference type="PANTHER" id="PTHR43725:SF47">
    <property type="entry name" value="UDP-GLUCOSE 4-EPIMERASE"/>
    <property type="match status" value="1"/>
</dbReference>
<evidence type="ECO:0000256" key="7">
    <source>
        <dbReference type="ARBA" id="ARBA00023235"/>
    </source>
</evidence>
<evidence type="ECO:0000256" key="6">
    <source>
        <dbReference type="ARBA" id="ARBA00023027"/>
    </source>
</evidence>
<evidence type="ECO:0000256" key="1">
    <source>
        <dbReference type="ARBA" id="ARBA00000083"/>
    </source>
</evidence>
<evidence type="ECO:0000256" key="5">
    <source>
        <dbReference type="ARBA" id="ARBA00018569"/>
    </source>
</evidence>
<accession>A0AAD2YAA1</accession>
<comment type="cofactor">
    <cofactor evidence="2">
        <name>NAD(+)</name>
        <dbReference type="ChEBI" id="CHEBI:57540"/>
    </cofactor>
</comment>
<comment type="similarity">
    <text evidence="3">Belongs to the NAD(P)-dependent epimerase/dehydratase family.</text>
</comment>
<gene>
    <name evidence="9" type="ORF">HMPREF1126_0575</name>
</gene>
<feature type="domain" description="NAD(P)-binding" evidence="8">
    <location>
        <begin position="3"/>
        <end position="78"/>
    </location>
</feature>
<evidence type="ECO:0000256" key="3">
    <source>
        <dbReference type="ARBA" id="ARBA00007637"/>
    </source>
</evidence>
<dbReference type="InterPro" id="IPR016040">
    <property type="entry name" value="NAD(P)-bd_dom"/>
</dbReference>
<comment type="catalytic activity">
    <reaction evidence="1">
        <text>UDP-alpha-D-glucose = UDP-alpha-D-galactose</text>
        <dbReference type="Rhea" id="RHEA:22168"/>
        <dbReference type="ChEBI" id="CHEBI:58885"/>
        <dbReference type="ChEBI" id="CHEBI:66914"/>
        <dbReference type="EC" id="5.1.3.2"/>
    </reaction>
</comment>
<comment type="caution">
    <text evidence="9">The sequence shown here is derived from an EMBL/GenBank/DDBJ whole genome shotgun (WGS) entry which is preliminary data.</text>
</comment>
<keyword evidence="7" id="KW-0413">Isomerase</keyword>
<dbReference type="PANTHER" id="PTHR43725">
    <property type="entry name" value="UDP-GLUCOSE 4-EPIMERASE"/>
    <property type="match status" value="1"/>
</dbReference>
<organism evidence="9 10">
    <name type="scientific">Streptococcus anginosus SK1138</name>
    <dbReference type="NCBI Taxonomy" id="1161422"/>
    <lineage>
        <taxon>Bacteria</taxon>
        <taxon>Bacillati</taxon>
        <taxon>Bacillota</taxon>
        <taxon>Bacilli</taxon>
        <taxon>Lactobacillales</taxon>
        <taxon>Streptococcaceae</taxon>
        <taxon>Streptococcus</taxon>
        <taxon>Streptococcus anginosus group</taxon>
    </lineage>
</organism>
<proteinExistence type="inferred from homology"/>
<dbReference type="GO" id="GO:0003978">
    <property type="term" value="F:UDP-glucose 4-epimerase activity"/>
    <property type="evidence" value="ECO:0007669"/>
    <property type="project" value="UniProtKB-EC"/>
</dbReference>
<protein>
    <recommendedName>
        <fullName evidence="5">UDP-glucose 4-epimerase</fullName>
        <ecNumber evidence="4">5.1.3.2</ecNumber>
    </recommendedName>
</protein>
<evidence type="ECO:0000256" key="2">
    <source>
        <dbReference type="ARBA" id="ARBA00001911"/>
    </source>
</evidence>
<dbReference type="InterPro" id="IPR036291">
    <property type="entry name" value="NAD(P)-bd_dom_sf"/>
</dbReference>
<reference evidence="9 10" key="1">
    <citation type="submission" date="2012-07" db="EMBL/GenBank/DDBJ databases">
        <authorList>
            <person name="Durkin A.S."/>
            <person name="McCorrison J."/>
            <person name="Torralba M."/>
            <person name="Gillis M."/>
            <person name="Methe B."/>
            <person name="Sutton G."/>
            <person name="Nelson K.E."/>
        </authorList>
    </citation>
    <scope>NUCLEOTIDE SEQUENCE [LARGE SCALE GENOMIC DNA]</scope>
    <source>
        <strain evidence="9 10">SK1138</strain>
    </source>
</reference>
<dbReference type="Gene3D" id="3.40.50.720">
    <property type="entry name" value="NAD(P)-binding Rossmann-like Domain"/>
    <property type="match status" value="1"/>
</dbReference>
<dbReference type="AlphaFoldDB" id="A0AAD2YAA1"/>
<keyword evidence="6" id="KW-0520">NAD</keyword>